<sequence length="229" mass="24991">MEAVGARLGRSSTRYGPATVFSGPVRKWKKRWVPLSSSSPSSNPNPHSSSNNNNNNNASHLLLYKWTPLSHSSSNNSNAAKDDASAAPDEPPRRKFRYVPVSVIEEQKKEASEQVDEETKPSDNAAKDSSPVTSKDTDTDGKPDVNDVLVKATQCSDKDQAEPQLNETNLDLSLGLKAHDGDYSTDKSEGSILERGSSGGDVEMRSVQNPEPEIRNKRKSNAPDLEMRV</sequence>
<evidence type="ECO:0000313" key="2">
    <source>
        <dbReference type="Proteomes" id="UP001234297"/>
    </source>
</evidence>
<dbReference type="Proteomes" id="UP001234297">
    <property type="component" value="Chromosome 2"/>
</dbReference>
<protein>
    <submittedName>
        <fullName evidence="1">Uncharacterized protein</fullName>
    </submittedName>
</protein>
<proteinExistence type="predicted"/>
<comment type="caution">
    <text evidence="1">The sequence shown here is derived from an EMBL/GenBank/DDBJ whole genome shotgun (WGS) entry which is preliminary data.</text>
</comment>
<accession>A0ACC2MAR0</accession>
<evidence type="ECO:0000313" key="1">
    <source>
        <dbReference type="EMBL" id="KAJ8642498.1"/>
    </source>
</evidence>
<keyword evidence="2" id="KW-1185">Reference proteome</keyword>
<name>A0ACC2MAR0_PERAE</name>
<gene>
    <name evidence="1" type="ORF">MRB53_004246</name>
</gene>
<reference evidence="1 2" key="1">
    <citation type="journal article" date="2022" name="Hortic Res">
        <title>A haplotype resolved chromosomal level avocado genome allows analysis of novel avocado genes.</title>
        <authorList>
            <person name="Nath O."/>
            <person name="Fletcher S.J."/>
            <person name="Hayward A."/>
            <person name="Shaw L.M."/>
            <person name="Masouleh A.K."/>
            <person name="Furtado A."/>
            <person name="Henry R.J."/>
            <person name="Mitter N."/>
        </authorList>
    </citation>
    <scope>NUCLEOTIDE SEQUENCE [LARGE SCALE GENOMIC DNA]</scope>
    <source>
        <strain evidence="2">cv. Hass</strain>
    </source>
</reference>
<dbReference type="EMBL" id="CM056810">
    <property type="protein sequence ID" value="KAJ8642498.1"/>
    <property type="molecule type" value="Genomic_DNA"/>
</dbReference>
<organism evidence="1 2">
    <name type="scientific">Persea americana</name>
    <name type="common">Avocado</name>
    <dbReference type="NCBI Taxonomy" id="3435"/>
    <lineage>
        <taxon>Eukaryota</taxon>
        <taxon>Viridiplantae</taxon>
        <taxon>Streptophyta</taxon>
        <taxon>Embryophyta</taxon>
        <taxon>Tracheophyta</taxon>
        <taxon>Spermatophyta</taxon>
        <taxon>Magnoliopsida</taxon>
        <taxon>Magnoliidae</taxon>
        <taxon>Laurales</taxon>
        <taxon>Lauraceae</taxon>
        <taxon>Persea</taxon>
    </lineage>
</organism>